<dbReference type="PANTHER" id="PTHR11388:SF76">
    <property type="entry name" value="SOLUTE CARRIER ORGANIC ANION TRANSPORTER FAMILY MEMBER"/>
    <property type="match status" value="1"/>
</dbReference>
<dbReference type="InterPro" id="IPR004156">
    <property type="entry name" value="OATP"/>
</dbReference>
<dbReference type="InParanoid" id="A0A7M7JRG3"/>
<feature type="transmembrane region" description="Helical" evidence="2">
    <location>
        <begin position="173"/>
        <end position="192"/>
    </location>
</feature>
<feature type="transmembrane region" description="Helical" evidence="2">
    <location>
        <begin position="426"/>
        <end position="443"/>
    </location>
</feature>
<feature type="transmembrane region" description="Helical" evidence="2">
    <location>
        <begin position="29"/>
        <end position="48"/>
    </location>
</feature>
<dbReference type="Proteomes" id="UP000594260">
    <property type="component" value="Unplaced"/>
</dbReference>
<dbReference type="OrthoDB" id="5062115at2759"/>
<keyword evidence="2" id="KW-0812">Transmembrane</keyword>
<sequence>MADNISPIIFGAMIGHLASKGHRPRWTSLAMFLSGVACVFGALPYFFFGPVTTIYYSAGTAYLDDNVERRKAPIYMTLSTFLRGIGPVIGFVLSSACLAIYEDPQHPPDYDSEDSRWIGAWWIGFIVLGGFQFVFTAPLLLFPKRIKKLPEATTTFHESGMLPAMLRLFRNPIYMLHMFSQIFKWFGILGYFNYLPKYIQEQFHVSASSAALYGGSLPIALSLLPVLLGGITIRYWKPNPRLLTFIMFLLEVATIILFLTLGSFRCEAPDYTVGTNEAMSRDDIELGCNRKCHCSLAVFHPVCIGETTYFSPCFAGCHLGSMLNHSTLIKRGLIISSTSSEAYEDCRCAQYLMTLNKSAYSRLDHRGHSVPLLAEKGRCAESSASCTYQYRLYLVSLTLSYCTALIMQSAHILIPIRCVDTNDKTFSLAIYQGAIALFAYIPYPLVYSYLVDSTCVLWEESCSTRGNCWVYDIKRFNGTLHYTTVICCALGAVCFLFVFAFSTRLDLFYVCDDENDVKVAENPKYTPTSGSISMTVSHSAKNNSQIRE</sequence>
<dbReference type="GO" id="GO:0016323">
    <property type="term" value="C:basolateral plasma membrane"/>
    <property type="evidence" value="ECO:0007669"/>
    <property type="project" value="TreeGrafter"/>
</dbReference>
<dbReference type="GO" id="GO:0043252">
    <property type="term" value="P:sodium-independent organic anion transport"/>
    <property type="evidence" value="ECO:0007669"/>
    <property type="project" value="TreeGrafter"/>
</dbReference>
<dbReference type="GeneID" id="111248166"/>
<proteinExistence type="predicted"/>
<feature type="transmembrane region" description="Helical" evidence="2">
    <location>
        <begin position="121"/>
        <end position="142"/>
    </location>
</feature>
<keyword evidence="1" id="KW-1015">Disulfide bond</keyword>
<dbReference type="InterPro" id="IPR036259">
    <property type="entry name" value="MFS_trans_sf"/>
</dbReference>
<dbReference type="RefSeq" id="XP_022655758.1">
    <property type="nucleotide sequence ID" value="XM_022800023.1"/>
</dbReference>
<organism evidence="3 4">
    <name type="scientific">Varroa destructor</name>
    <name type="common">Honeybee mite</name>
    <dbReference type="NCBI Taxonomy" id="109461"/>
    <lineage>
        <taxon>Eukaryota</taxon>
        <taxon>Metazoa</taxon>
        <taxon>Ecdysozoa</taxon>
        <taxon>Arthropoda</taxon>
        <taxon>Chelicerata</taxon>
        <taxon>Arachnida</taxon>
        <taxon>Acari</taxon>
        <taxon>Parasitiformes</taxon>
        <taxon>Mesostigmata</taxon>
        <taxon>Gamasina</taxon>
        <taxon>Dermanyssoidea</taxon>
        <taxon>Varroidae</taxon>
        <taxon>Varroa</taxon>
    </lineage>
</organism>
<dbReference type="CDD" id="cd17336">
    <property type="entry name" value="MFS_SLCO_OATP"/>
    <property type="match status" value="1"/>
</dbReference>
<keyword evidence="4" id="KW-1185">Reference proteome</keyword>
<name>A0A7M7JRG3_VARDE</name>
<protein>
    <recommendedName>
        <fullName evidence="5">Solute carrier organic anion transporter family member</fullName>
    </recommendedName>
</protein>
<evidence type="ECO:0008006" key="5">
    <source>
        <dbReference type="Google" id="ProtNLM"/>
    </source>
</evidence>
<feature type="transmembrane region" description="Helical" evidence="2">
    <location>
        <begin position="480"/>
        <end position="501"/>
    </location>
</feature>
<dbReference type="AlphaFoldDB" id="A0A7M7JRG3"/>
<evidence type="ECO:0000256" key="2">
    <source>
        <dbReference type="SAM" id="Phobius"/>
    </source>
</evidence>
<evidence type="ECO:0000256" key="1">
    <source>
        <dbReference type="ARBA" id="ARBA00023157"/>
    </source>
</evidence>
<keyword evidence="2" id="KW-1133">Transmembrane helix</keyword>
<feature type="transmembrane region" description="Helical" evidence="2">
    <location>
        <begin position="242"/>
        <end position="264"/>
    </location>
</feature>
<dbReference type="EnsemblMetazoa" id="XM_022800023">
    <property type="protein sequence ID" value="XP_022655758"/>
    <property type="gene ID" value="LOC111248166"/>
</dbReference>
<dbReference type="GO" id="GO:0015347">
    <property type="term" value="F:sodium-independent organic anion transmembrane transporter activity"/>
    <property type="evidence" value="ECO:0007669"/>
    <property type="project" value="TreeGrafter"/>
</dbReference>
<dbReference type="PANTHER" id="PTHR11388">
    <property type="entry name" value="ORGANIC ANION TRANSPORTER"/>
    <property type="match status" value="1"/>
</dbReference>
<dbReference type="Pfam" id="PF03137">
    <property type="entry name" value="OATP"/>
    <property type="match status" value="2"/>
</dbReference>
<dbReference type="Gene3D" id="1.20.1250.20">
    <property type="entry name" value="MFS general substrate transporter like domains"/>
    <property type="match status" value="1"/>
</dbReference>
<evidence type="ECO:0000313" key="4">
    <source>
        <dbReference type="Proteomes" id="UP000594260"/>
    </source>
</evidence>
<dbReference type="OMA" id="WMFGSYL"/>
<feature type="transmembrane region" description="Helical" evidence="2">
    <location>
        <begin position="212"/>
        <end position="235"/>
    </location>
</feature>
<dbReference type="KEGG" id="vde:111248166"/>
<feature type="transmembrane region" description="Helical" evidence="2">
    <location>
        <begin position="80"/>
        <end position="101"/>
    </location>
</feature>
<keyword evidence="2" id="KW-0472">Membrane</keyword>
<accession>A0A7M7JRG3</accession>
<dbReference type="SUPFAM" id="SSF103473">
    <property type="entry name" value="MFS general substrate transporter"/>
    <property type="match status" value="1"/>
</dbReference>
<reference evidence="3" key="1">
    <citation type="submission" date="2021-01" db="UniProtKB">
        <authorList>
            <consortium name="EnsemblMetazoa"/>
        </authorList>
    </citation>
    <scope>IDENTIFICATION</scope>
</reference>
<evidence type="ECO:0000313" key="3">
    <source>
        <dbReference type="EnsemblMetazoa" id="XP_022655758"/>
    </source>
</evidence>
<feature type="transmembrane region" description="Helical" evidence="2">
    <location>
        <begin position="392"/>
        <end position="414"/>
    </location>
</feature>